<accession>A0A4R1YJQ1</accession>
<evidence type="ECO:0000313" key="4">
    <source>
        <dbReference type="Proteomes" id="UP000295277"/>
    </source>
</evidence>
<comment type="caution">
    <text evidence="3">The sequence shown here is derived from an EMBL/GenBank/DDBJ whole genome shotgun (WGS) entry which is preliminary data.</text>
</comment>
<dbReference type="AlphaFoldDB" id="A0A4R1YJQ1"/>
<protein>
    <submittedName>
        <fullName evidence="3">Uncharacterized protein</fullName>
    </submittedName>
</protein>
<gene>
    <name evidence="3" type="ORF">EV216_13136</name>
</gene>
<dbReference type="RefSeq" id="WP_132696544.1">
    <property type="nucleotide sequence ID" value="NZ_SLVM01000031.1"/>
</dbReference>
<dbReference type="EMBL" id="SLVM01000031">
    <property type="protein sequence ID" value="TCM76983.1"/>
    <property type="molecule type" value="Genomic_DNA"/>
</dbReference>
<feature type="region of interest" description="Disordered" evidence="1">
    <location>
        <begin position="25"/>
        <end position="63"/>
    </location>
</feature>
<evidence type="ECO:0000256" key="2">
    <source>
        <dbReference type="SAM" id="SignalP"/>
    </source>
</evidence>
<keyword evidence="4" id="KW-1185">Reference proteome</keyword>
<feature type="compositionally biased region" description="Polar residues" evidence="1">
    <location>
        <begin position="26"/>
        <end position="47"/>
    </location>
</feature>
<proteinExistence type="predicted"/>
<name>A0A4R1YJQ1_9RHOB</name>
<feature type="chain" id="PRO_5020302530" evidence="2">
    <location>
        <begin position="26"/>
        <end position="210"/>
    </location>
</feature>
<organism evidence="3 4">
    <name type="scientific">Rhodovulum steppense</name>
    <dbReference type="NCBI Taxonomy" id="540251"/>
    <lineage>
        <taxon>Bacteria</taxon>
        <taxon>Pseudomonadati</taxon>
        <taxon>Pseudomonadota</taxon>
        <taxon>Alphaproteobacteria</taxon>
        <taxon>Rhodobacterales</taxon>
        <taxon>Paracoccaceae</taxon>
        <taxon>Rhodovulum</taxon>
    </lineage>
</organism>
<keyword evidence="2" id="KW-0732">Signal</keyword>
<reference evidence="3 4" key="1">
    <citation type="submission" date="2019-03" db="EMBL/GenBank/DDBJ databases">
        <title>Genomic Encyclopedia of Type Strains, Phase IV (KMG-IV): sequencing the most valuable type-strain genomes for metagenomic binning, comparative biology and taxonomic classification.</title>
        <authorList>
            <person name="Goeker M."/>
        </authorList>
    </citation>
    <scope>NUCLEOTIDE SEQUENCE [LARGE SCALE GENOMIC DNA]</scope>
    <source>
        <strain evidence="3 4">DSM 21153</strain>
    </source>
</reference>
<dbReference type="OrthoDB" id="7876236at2"/>
<evidence type="ECO:0000313" key="3">
    <source>
        <dbReference type="EMBL" id="TCM76983.1"/>
    </source>
</evidence>
<sequence length="210" mass="22455">MAIRSLAIPLALALALAVPPLSAIAQTSGQQPSPSSRGDGENGSTGVTPEFYPAPSDRPRGTVSDEVTELIIRDFAEARAICNRVPHPEYTVDCLSQALGRIAAKMPRGDYERAKTVLEQAARDLGALASANRDRTRPQIRLRQPSGETTPPISPVRRDALAEVNAAAAQILEEAETRLLRSAEGSARRMVHYQRIAAAVGSTKVLLRSA</sequence>
<evidence type="ECO:0000256" key="1">
    <source>
        <dbReference type="SAM" id="MobiDB-lite"/>
    </source>
</evidence>
<feature type="signal peptide" evidence="2">
    <location>
        <begin position="1"/>
        <end position="25"/>
    </location>
</feature>
<dbReference type="Proteomes" id="UP000295277">
    <property type="component" value="Unassembled WGS sequence"/>
</dbReference>